<feature type="region of interest" description="Disordered" evidence="1">
    <location>
        <begin position="18"/>
        <end position="56"/>
    </location>
</feature>
<feature type="compositionally biased region" description="Basic residues" evidence="1">
    <location>
        <begin position="237"/>
        <end position="252"/>
    </location>
</feature>
<evidence type="ECO:0000313" key="2">
    <source>
        <dbReference type="EMBL" id="KAK7462331.1"/>
    </source>
</evidence>
<evidence type="ECO:0000256" key="1">
    <source>
        <dbReference type="SAM" id="MobiDB-lite"/>
    </source>
</evidence>
<feature type="compositionally biased region" description="Polar residues" evidence="1">
    <location>
        <begin position="96"/>
        <end position="106"/>
    </location>
</feature>
<feature type="region of interest" description="Disordered" evidence="1">
    <location>
        <begin position="87"/>
        <end position="313"/>
    </location>
</feature>
<evidence type="ECO:0000313" key="3">
    <source>
        <dbReference type="Proteomes" id="UP001498398"/>
    </source>
</evidence>
<gene>
    <name evidence="2" type="ORF">VKT23_007932</name>
</gene>
<feature type="compositionally biased region" description="Basic residues" evidence="1">
    <location>
        <begin position="304"/>
        <end position="313"/>
    </location>
</feature>
<name>A0ABR1JIU1_9AGAR</name>
<organism evidence="2 3">
    <name type="scientific">Marasmiellus scandens</name>
    <dbReference type="NCBI Taxonomy" id="2682957"/>
    <lineage>
        <taxon>Eukaryota</taxon>
        <taxon>Fungi</taxon>
        <taxon>Dikarya</taxon>
        <taxon>Basidiomycota</taxon>
        <taxon>Agaricomycotina</taxon>
        <taxon>Agaricomycetes</taxon>
        <taxon>Agaricomycetidae</taxon>
        <taxon>Agaricales</taxon>
        <taxon>Marasmiineae</taxon>
        <taxon>Omphalotaceae</taxon>
        <taxon>Marasmiellus</taxon>
    </lineage>
</organism>
<keyword evidence="3" id="KW-1185">Reference proteome</keyword>
<feature type="compositionally biased region" description="Low complexity" evidence="1">
    <location>
        <begin position="264"/>
        <end position="276"/>
    </location>
</feature>
<sequence length="313" mass="33729">MLFKAQQSQQVQEKRLVNLFSGRAPPSTPVSKPKPRKSSKPLPRTRNPVFSPSRRNAVLMKNDFKVSAISPRFKVKTRPQPRYTEILGLDADGINRTPSNASQSPSDVGASAAASPLTPQVARKVKPYTPSRRYGVLVKNSTASPSPHFEFPSTPKPRRSGRLSGLDESVVQSSKVSGALESSPNVDALTASSPRTPRRSPRLAASTARKVKKARSPSRRHGIYLKNFTYALGSPSPRHKSKTTPKPPRRSARLSGLDTNVVQSPSASSSSAPESSGTNDLTAVSPSAPVAGSGVTDSETPAQTKRKTHHRFR</sequence>
<feature type="compositionally biased region" description="Basic residues" evidence="1">
    <location>
        <begin position="209"/>
        <end position="223"/>
    </location>
</feature>
<feature type="compositionally biased region" description="Polar residues" evidence="1">
    <location>
        <begin position="170"/>
        <end position="185"/>
    </location>
</feature>
<accession>A0ABR1JIU1</accession>
<protein>
    <submittedName>
        <fullName evidence="2">Uncharacterized protein</fullName>
    </submittedName>
</protein>
<dbReference type="Proteomes" id="UP001498398">
    <property type="component" value="Unassembled WGS sequence"/>
</dbReference>
<dbReference type="EMBL" id="JBANRG010000011">
    <property type="protein sequence ID" value="KAK7462331.1"/>
    <property type="molecule type" value="Genomic_DNA"/>
</dbReference>
<proteinExistence type="predicted"/>
<comment type="caution">
    <text evidence="2">The sequence shown here is derived from an EMBL/GenBank/DDBJ whole genome shotgun (WGS) entry which is preliminary data.</text>
</comment>
<reference evidence="2 3" key="1">
    <citation type="submission" date="2024-01" db="EMBL/GenBank/DDBJ databases">
        <title>A draft genome for the cacao thread blight pathogen Marasmiellus scandens.</title>
        <authorList>
            <person name="Baruah I.K."/>
            <person name="Leung J."/>
            <person name="Bukari Y."/>
            <person name="Amoako-Attah I."/>
            <person name="Meinhardt L.W."/>
            <person name="Bailey B.A."/>
            <person name="Cohen S.P."/>
        </authorList>
    </citation>
    <scope>NUCLEOTIDE SEQUENCE [LARGE SCALE GENOMIC DNA]</scope>
    <source>
        <strain evidence="2 3">GH-19</strain>
    </source>
</reference>